<dbReference type="GO" id="GO:0005737">
    <property type="term" value="C:cytoplasm"/>
    <property type="evidence" value="ECO:0007669"/>
    <property type="project" value="UniProtKB-SubCell"/>
</dbReference>
<evidence type="ECO:0000256" key="14">
    <source>
        <dbReference type="ARBA" id="ARBA00022777"/>
    </source>
</evidence>
<evidence type="ECO:0000256" key="12">
    <source>
        <dbReference type="ARBA" id="ARBA00022683"/>
    </source>
</evidence>
<comment type="catalytic activity">
    <reaction evidence="1 17">
        <text>L-histidyl-[protein] + phosphoenolpyruvate = N(pros)-phospho-L-histidyl-[protein] + pyruvate</text>
        <dbReference type="Rhea" id="RHEA:23880"/>
        <dbReference type="Rhea" id="RHEA-COMP:9745"/>
        <dbReference type="Rhea" id="RHEA-COMP:9746"/>
        <dbReference type="ChEBI" id="CHEBI:15361"/>
        <dbReference type="ChEBI" id="CHEBI:29979"/>
        <dbReference type="ChEBI" id="CHEBI:58702"/>
        <dbReference type="ChEBI" id="CHEBI:64837"/>
        <dbReference type="EC" id="2.7.3.9"/>
    </reaction>
</comment>
<dbReference type="PIRSF" id="PIRSF000732">
    <property type="entry name" value="PTS_enzyme_I"/>
    <property type="match status" value="1"/>
</dbReference>
<dbReference type="InterPro" id="IPR006318">
    <property type="entry name" value="PTS_EI-like"/>
</dbReference>
<keyword evidence="26" id="KW-1185">Reference proteome</keyword>
<evidence type="ECO:0000313" key="26">
    <source>
        <dbReference type="Proteomes" id="UP000318995"/>
    </source>
</evidence>
<evidence type="ECO:0000256" key="9">
    <source>
        <dbReference type="ARBA" id="ARBA00022490"/>
    </source>
</evidence>
<reference evidence="25 26" key="1">
    <citation type="submission" date="2019-02" db="EMBL/GenBank/DDBJ databases">
        <title>Deep-cultivation of Planctomycetes and their phenomic and genomic characterization uncovers novel biology.</title>
        <authorList>
            <person name="Wiegand S."/>
            <person name="Jogler M."/>
            <person name="Boedeker C."/>
            <person name="Pinto D."/>
            <person name="Vollmers J."/>
            <person name="Rivas-Marin E."/>
            <person name="Kohn T."/>
            <person name="Peeters S.H."/>
            <person name="Heuer A."/>
            <person name="Rast P."/>
            <person name="Oberbeckmann S."/>
            <person name="Bunk B."/>
            <person name="Jeske O."/>
            <person name="Meyerdierks A."/>
            <person name="Storesund J.E."/>
            <person name="Kallscheuer N."/>
            <person name="Luecker S."/>
            <person name="Lage O.M."/>
            <person name="Pohl T."/>
            <person name="Merkel B.J."/>
            <person name="Hornburger P."/>
            <person name="Mueller R.-W."/>
            <person name="Bruemmer F."/>
            <person name="Labrenz M."/>
            <person name="Spormann A.M."/>
            <person name="Op Den Camp H."/>
            <person name="Overmann J."/>
            <person name="Amann R."/>
            <person name="Jetten M.S.M."/>
            <person name="Mascher T."/>
            <person name="Medema M.H."/>
            <person name="Devos D.P."/>
            <person name="Kaster A.-K."/>
            <person name="Ovreas L."/>
            <person name="Rohde M."/>
            <person name="Galperin M.Y."/>
            <person name="Jogler C."/>
        </authorList>
    </citation>
    <scope>NUCLEOTIDE SEQUENCE [LARGE SCALE GENOMIC DNA]</scope>
    <source>
        <strain evidence="25 26">Pla111</strain>
    </source>
</reference>
<evidence type="ECO:0000256" key="11">
    <source>
        <dbReference type="ARBA" id="ARBA00022679"/>
    </source>
</evidence>
<dbReference type="GO" id="GO:0046872">
    <property type="term" value="F:metal ion binding"/>
    <property type="evidence" value="ECO:0007669"/>
    <property type="project" value="UniProtKB-KW"/>
</dbReference>
<keyword evidence="13 17" id="KW-0479">Metal-binding</keyword>
<evidence type="ECO:0000259" key="24">
    <source>
        <dbReference type="Pfam" id="PF05524"/>
    </source>
</evidence>
<dbReference type="InterPro" id="IPR023151">
    <property type="entry name" value="PEP_util_CS"/>
</dbReference>
<dbReference type="GO" id="GO:0016301">
    <property type="term" value="F:kinase activity"/>
    <property type="evidence" value="ECO:0007669"/>
    <property type="project" value="UniProtKB-KW"/>
</dbReference>
<keyword evidence="12 17" id="KW-0598">Phosphotransferase system</keyword>
<evidence type="ECO:0000256" key="1">
    <source>
        <dbReference type="ARBA" id="ARBA00000683"/>
    </source>
</evidence>
<evidence type="ECO:0000256" key="3">
    <source>
        <dbReference type="ARBA" id="ARBA00002728"/>
    </source>
</evidence>
<dbReference type="InterPro" id="IPR050499">
    <property type="entry name" value="PEP-utilizing_PTS_enzyme"/>
</dbReference>
<feature type="domain" description="PEP-utilising enzyme mobile" evidence="22">
    <location>
        <begin position="186"/>
        <end position="256"/>
    </location>
</feature>
<dbReference type="Gene3D" id="3.50.30.10">
    <property type="entry name" value="Phosphohistidine domain"/>
    <property type="match status" value="1"/>
</dbReference>
<evidence type="ECO:0000256" key="13">
    <source>
        <dbReference type="ARBA" id="ARBA00022723"/>
    </source>
</evidence>
<dbReference type="Proteomes" id="UP000318995">
    <property type="component" value="Unassembled WGS sequence"/>
</dbReference>
<evidence type="ECO:0000256" key="4">
    <source>
        <dbReference type="ARBA" id="ARBA00004496"/>
    </source>
</evidence>
<feature type="binding site" evidence="20">
    <location>
        <position position="462"/>
    </location>
    <ligand>
        <name>Mg(2+)</name>
        <dbReference type="ChEBI" id="CHEBI:18420"/>
    </ligand>
</feature>
<evidence type="ECO:0000256" key="5">
    <source>
        <dbReference type="ARBA" id="ARBA00007837"/>
    </source>
</evidence>
<comment type="subcellular location">
    <subcellularLocation>
        <location evidence="4 17">Cytoplasm</location>
    </subcellularLocation>
</comment>
<keyword evidence="8 17" id="KW-0813">Transport</keyword>
<evidence type="ECO:0000259" key="23">
    <source>
        <dbReference type="Pfam" id="PF02896"/>
    </source>
</evidence>
<dbReference type="SUPFAM" id="SSF51621">
    <property type="entry name" value="Phosphoenolpyruvate/pyruvate domain"/>
    <property type="match status" value="1"/>
</dbReference>
<dbReference type="InterPro" id="IPR036637">
    <property type="entry name" value="Phosphohistidine_dom_sf"/>
</dbReference>
<evidence type="ECO:0000256" key="2">
    <source>
        <dbReference type="ARBA" id="ARBA00001946"/>
    </source>
</evidence>
<feature type="binding site" evidence="19">
    <location>
        <position position="363"/>
    </location>
    <ligand>
        <name>phosphoenolpyruvate</name>
        <dbReference type="ChEBI" id="CHEBI:58702"/>
    </ligand>
</feature>
<evidence type="ECO:0000256" key="10">
    <source>
        <dbReference type="ARBA" id="ARBA00022597"/>
    </source>
</evidence>
<keyword evidence="11 17" id="KW-0808">Transferase</keyword>
<dbReference type="InterPro" id="IPR008731">
    <property type="entry name" value="PTS_EIN"/>
</dbReference>
<keyword evidence="21" id="KW-0175">Coiled coil</keyword>
<sequence>MRCLARLTAFSYFSIAEAERHHAGARKGQMLRLQGIAVSPGVAIGEALVLDNEGFRIPRRFVSRDGVEVELERLAQAIQDTVDEIEVNRQRIAERLGDDYGAIFSAHIQMVNDPRLREELEASIRERHYSAEYAVSRVLRRYAKVFQSLEGPHLAERASDIFDIEKRLLKRLLGERREELAHVTSPVLVLARSLTPSETASMKPEFVRGFVTEIGGPGSHTAIVAEGLGIPAVVGAGSFLSDVSGGETVIIDGDEGVVILRPNEETLARYRHEVDEQLSLMARLSTLKDLPCETREGYRISLLGNIEFPSEAALCLDRGLEGVGLYRTEFLYLTRTDIPTEEEHYEAYREVTIAMGGRPVVMRTLDLGADKLSMIPQPEDENNPFLGLRSIRLALKHVDLFRTQLRAILRASVHGDVRIMFPLISNVLELRRARMVLADAMEDLEERGIAFDREIKVGMMVEVPSAVVMMDRFVEEVDFFSIGTNDLVQYALAVDRSNKDVAALYTSADPSVLRLVKMAIDAADAADKPISMCGQMSGAPLYTMLLIGLGLRTLSVTPAAALEVKRVCRSTTFEHCQSVAQRALELESARDVKTYLREELQRLLPDQPI</sequence>
<dbReference type="AlphaFoldDB" id="A0A5C5W6I1"/>
<evidence type="ECO:0000259" key="22">
    <source>
        <dbReference type="Pfam" id="PF00391"/>
    </source>
</evidence>
<comment type="cofactor">
    <cofactor evidence="2 17 20">
        <name>Mg(2+)</name>
        <dbReference type="ChEBI" id="CHEBI:18420"/>
    </cofactor>
</comment>
<proteinExistence type="inferred from homology"/>
<comment type="similarity">
    <text evidence="5 17">Belongs to the PEP-utilizing enzyme family.</text>
</comment>
<dbReference type="PRINTS" id="PR01736">
    <property type="entry name" value="PHPHTRNFRASE"/>
</dbReference>
<dbReference type="PROSITE" id="PS00742">
    <property type="entry name" value="PEP_ENZYMES_2"/>
    <property type="match status" value="1"/>
</dbReference>
<dbReference type="Pfam" id="PF02896">
    <property type="entry name" value="PEP-utilizers_C"/>
    <property type="match status" value="1"/>
</dbReference>
<feature type="binding site" evidence="19">
    <location>
        <position position="496"/>
    </location>
    <ligand>
        <name>phosphoenolpyruvate</name>
        <dbReference type="ChEBI" id="CHEBI:58702"/>
    </ligand>
</feature>
<dbReference type="InterPro" id="IPR000121">
    <property type="entry name" value="PEP_util_C"/>
</dbReference>
<dbReference type="InterPro" id="IPR024692">
    <property type="entry name" value="PTS_EI"/>
</dbReference>
<evidence type="ECO:0000256" key="16">
    <source>
        <dbReference type="ARBA" id="ARBA00033235"/>
    </source>
</evidence>
<accession>A0A5C5W6I1</accession>
<feature type="domain" description="Phosphotransferase system enzyme I N-terminal" evidence="24">
    <location>
        <begin position="34"/>
        <end position="157"/>
    </location>
</feature>
<feature type="binding site" evidence="19">
    <location>
        <begin position="485"/>
        <end position="486"/>
    </location>
    <ligand>
        <name>phosphoenolpyruvate</name>
        <dbReference type="ChEBI" id="CHEBI:58702"/>
    </ligand>
</feature>
<dbReference type="GO" id="GO:0009401">
    <property type="term" value="P:phosphoenolpyruvate-dependent sugar phosphotransferase system"/>
    <property type="evidence" value="ECO:0007669"/>
    <property type="project" value="UniProtKB-KW"/>
</dbReference>
<dbReference type="GO" id="GO:0008965">
    <property type="term" value="F:phosphoenolpyruvate-protein phosphotransferase activity"/>
    <property type="evidence" value="ECO:0007669"/>
    <property type="project" value="UniProtKB-EC"/>
</dbReference>
<feature type="binding site" evidence="20">
    <location>
        <position position="486"/>
    </location>
    <ligand>
        <name>Mg(2+)</name>
        <dbReference type="ChEBI" id="CHEBI:18420"/>
    </ligand>
</feature>
<evidence type="ECO:0000256" key="8">
    <source>
        <dbReference type="ARBA" id="ARBA00022448"/>
    </source>
</evidence>
<feature type="domain" description="PEP-utilising enzyme C-terminal" evidence="23">
    <location>
        <begin position="283"/>
        <end position="571"/>
    </location>
</feature>
<evidence type="ECO:0000313" key="25">
    <source>
        <dbReference type="EMBL" id="TWT46528.1"/>
    </source>
</evidence>
<dbReference type="NCBIfam" id="TIGR01417">
    <property type="entry name" value="PTS_I_fam"/>
    <property type="match status" value="1"/>
</dbReference>
<name>A0A5C5W6I1_9BACT</name>
<organism evidence="25 26">
    <name type="scientific">Botrimarina hoheduenensis</name>
    <dbReference type="NCBI Taxonomy" id="2528000"/>
    <lineage>
        <taxon>Bacteria</taxon>
        <taxon>Pseudomonadati</taxon>
        <taxon>Planctomycetota</taxon>
        <taxon>Planctomycetia</taxon>
        <taxon>Pirellulales</taxon>
        <taxon>Lacipirellulaceae</taxon>
        <taxon>Botrimarina</taxon>
    </lineage>
</organism>
<dbReference type="InterPro" id="IPR040442">
    <property type="entry name" value="Pyrv_kinase-like_dom_sf"/>
</dbReference>
<comment type="function">
    <text evidence="3 17">General (non sugar-specific) component of the phosphoenolpyruvate-dependent sugar phosphotransferase system (sugar PTS). This major carbohydrate active-transport system catalyzes the phosphorylation of incoming sugar substrates concomitantly with their translocation across the cell membrane. Enzyme I transfers the phosphoryl group from phosphoenolpyruvate (PEP) to the phosphoryl carrier protein (HPr).</text>
</comment>
<evidence type="ECO:0000256" key="17">
    <source>
        <dbReference type="PIRNR" id="PIRNR000732"/>
    </source>
</evidence>
<evidence type="ECO:0000256" key="19">
    <source>
        <dbReference type="PIRSR" id="PIRSR000732-2"/>
    </source>
</evidence>
<evidence type="ECO:0000256" key="15">
    <source>
        <dbReference type="ARBA" id="ARBA00022842"/>
    </source>
</evidence>
<dbReference type="Gene3D" id="3.20.20.60">
    <property type="entry name" value="Phosphoenolpyruvate-binding domains"/>
    <property type="match status" value="1"/>
</dbReference>
<dbReference type="Pfam" id="PF00391">
    <property type="entry name" value="PEP-utilizers"/>
    <property type="match status" value="1"/>
</dbReference>
<gene>
    <name evidence="25" type="primary">ptsI</name>
    <name evidence="25" type="ORF">Pla111_16240</name>
</gene>
<keyword evidence="10 17" id="KW-0762">Sugar transport</keyword>
<dbReference type="InterPro" id="IPR036618">
    <property type="entry name" value="PtsI_HPr-bd_sf"/>
</dbReference>
<comment type="caution">
    <text evidence="25">The sequence shown here is derived from an EMBL/GenBank/DDBJ whole genome shotgun (WGS) entry which is preliminary data.</text>
</comment>
<dbReference type="InterPro" id="IPR008279">
    <property type="entry name" value="PEP-util_enz_mobile_dom"/>
</dbReference>
<dbReference type="EC" id="2.7.3.9" evidence="6 17"/>
<dbReference type="SUPFAM" id="SSF52009">
    <property type="entry name" value="Phosphohistidine domain"/>
    <property type="match status" value="1"/>
</dbReference>
<dbReference type="InterPro" id="IPR015813">
    <property type="entry name" value="Pyrv/PenolPyrv_kinase-like_dom"/>
</dbReference>
<dbReference type="PANTHER" id="PTHR46244">
    <property type="entry name" value="PHOSPHOENOLPYRUVATE-PROTEIN PHOSPHOTRANSFERASE"/>
    <property type="match status" value="1"/>
</dbReference>
<keyword evidence="15 17" id="KW-0460">Magnesium</keyword>
<feature type="active site" description="Proton donor" evidence="18">
    <location>
        <position position="533"/>
    </location>
</feature>
<evidence type="ECO:0000256" key="21">
    <source>
        <dbReference type="SAM" id="Coils"/>
    </source>
</evidence>
<protein>
    <recommendedName>
        <fullName evidence="7 17">Phosphoenolpyruvate-protein phosphotransferase</fullName>
        <ecNumber evidence="6 17">2.7.3.9</ecNumber>
    </recommendedName>
    <alternativeName>
        <fullName evidence="16 17">Phosphotransferase system, enzyme I</fullName>
    </alternativeName>
</protein>
<dbReference type="Gene3D" id="1.10.274.10">
    <property type="entry name" value="PtsI, HPr-binding domain"/>
    <property type="match status" value="1"/>
</dbReference>
<feature type="coiled-coil region" evidence="21">
    <location>
        <begin position="64"/>
        <end position="95"/>
    </location>
</feature>
<keyword evidence="25" id="KW-0670">Pyruvate</keyword>
<dbReference type="EMBL" id="SJPH01000003">
    <property type="protein sequence ID" value="TWT46528.1"/>
    <property type="molecule type" value="Genomic_DNA"/>
</dbReference>
<dbReference type="PANTHER" id="PTHR46244:SF3">
    <property type="entry name" value="PHOSPHOENOLPYRUVATE-PROTEIN PHOSPHOTRANSFERASE"/>
    <property type="match status" value="1"/>
</dbReference>
<evidence type="ECO:0000256" key="18">
    <source>
        <dbReference type="PIRSR" id="PIRSR000732-1"/>
    </source>
</evidence>
<dbReference type="Pfam" id="PF05524">
    <property type="entry name" value="PEP-utilisers_N"/>
    <property type="match status" value="1"/>
</dbReference>
<evidence type="ECO:0000256" key="7">
    <source>
        <dbReference type="ARBA" id="ARBA00016544"/>
    </source>
</evidence>
<dbReference type="SUPFAM" id="SSF47831">
    <property type="entry name" value="Enzyme I of the PEP:sugar phosphotransferase system HPr-binding (sub)domain"/>
    <property type="match status" value="1"/>
</dbReference>
<evidence type="ECO:0000256" key="6">
    <source>
        <dbReference type="ARBA" id="ARBA00012232"/>
    </source>
</evidence>
<feature type="binding site" evidence="19">
    <location>
        <position position="327"/>
    </location>
    <ligand>
        <name>phosphoenolpyruvate</name>
        <dbReference type="ChEBI" id="CHEBI:58702"/>
    </ligand>
</feature>
<feature type="active site" description="Tele-phosphohistidine intermediate" evidence="18">
    <location>
        <position position="220"/>
    </location>
</feature>
<keyword evidence="14 17" id="KW-0418">Kinase</keyword>
<evidence type="ECO:0000256" key="20">
    <source>
        <dbReference type="PIRSR" id="PIRSR000732-3"/>
    </source>
</evidence>
<keyword evidence="9 17" id="KW-0963">Cytoplasm</keyword>